<evidence type="ECO:0008006" key="3">
    <source>
        <dbReference type="Google" id="ProtNLM"/>
    </source>
</evidence>
<dbReference type="HOGENOM" id="CLU_177476_0_0_2"/>
<dbReference type="EMBL" id="CP001014">
    <property type="protein sequence ID" value="ACB39632.1"/>
    <property type="molecule type" value="Genomic_DNA"/>
</dbReference>
<dbReference type="PANTHER" id="PTHR42997:SF1">
    <property type="entry name" value="AP-4-A PHOSPHORYLASE"/>
    <property type="match status" value="1"/>
</dbReference>
<accession>B1YCW9</accession>
<dbReference type="GeneID" id="6165313"/>
<reference evidence="1" key="1">
    <citation type="submission" date="2008-03" db="EMBL/GenBank/DDBJ databases">
        <title>Complete sequence of Thermoproteus neutrophilus V24Sta.</title>
        <authorList>
            <consortium name="US DOE Joint Genome Institute"/>
            <person name="Copeland A."/>
            <person name="Lucas S."/>
            <person name="Lapidus A."/>
            <person name="Glavina del Rio T."/>
            <person name="Dalin E."/>
            <person name="Tice H."/>
            <person name="Bruce D."/>
            <person name="Goodwin L."/>
            <person name="Pitluck S."/>
            <person name="Sims D."/>
            <person name="Brettin T."/>
            <person name="Detter J.C."/>
            <person name="Han C."/>
            <person name="Kuske C.R."/>
            <person name="Schmutz J."/>
            <person name="Larimer F."/>
            <person name="Land M."/>
            <person name="Hauser L."/>
            <person name="Kyrpides N."/>
            <person name="Mikhailova N."/>
            <person name="Biddle J.F."/>
            <person name="Zhang Z."/>
            <person name="Fitz-Gibbon S.T."/>
            <person name="Lowe T.M."/>
            <person name="Saltikov C."/>
            <person name="House C.H."/>
            <person name="Richardson P."/>
        </authorList>
    </citation>
    <scope>NUCLEOTIDE SEQUENCE [LARGE SCALE GENOMIC DNA]</scope>
    <source>
        <strain evidence="1">V24Sta</strain>
    </source>
</reference>
<keyword evidence="2" id="KW-1185">Reference proteome</keyword>
<dbReference type="OrthoDB" id="26806at2157"/>
<name>B1YCW9_PYRNV</name>
<dbReference type="Gene3D" id="3.30.428.10">
    <property type="entry name" value="HIT-like"/>
    <property type="match status" value="1"/>
</dbReference>
<evidence type="ECO:0000313" key="1">
    <source>
        <dbReference type="EMBL" id="ACB39632.1"/>
    </source>
</evidence>
<dbReference type="PANTHER" id="PTHR42997">
    <property type="entry name" value="HIT FAMILY HYDROLASE"/>
    <property type="match status" value="1"/>
</dbReference>
<dbReference type="Proteomes" id="UP000001694">
    <property type="component" value="Chromosome"/>
</dbReference>
<dbReference type="STRING" id="444157.Tneu_0693"/>
<dbReference type="KEGG" id="tne:Tneu_0693"/>
<dbReference type="InterPro" id="IPR036265">
    <property type="entry name" value="HIT-like_sf"/>
</dbReference>
<dbReference type="SUPFAM" id="SSF54197">
    <property type="entry name" value="HIT-like"/>
    <property type="match status" value="1"/>
</dbReference>
<dbReference type="AlphaFoldDB" id="B1YCW9"/>
<gene>
    <name evidence="1" type="ordered locus">Tneu_0693</name>
</gene>
<evidence type="ECO:0000313" key="2">
    <source>
        <dbReference type="Proteomes" id="UP000001694"/>
    </source>
</evidence>
<proteinExistence type="predicted"/>
<dbReference type="InterPro" id="IPR052908">
    <property type="entry name" value="AP-4-A_phosphorylase"/>
</dbReference>
<organism evidence="1 2">
    <name type="scientific">Pyrobaculum neutrophilum (strain DSM 2338 / JCM 9278 / NBRC 100436 / V24Sta)</name>
    <name type="common">Thermoproteus neutrophilus</name>
    <dbReference type="NCBI Taxonomy" id="444157"/>
    <lineage>
        <taxon>Archaea</taxon>
        <taxon>Thermoproteota</taxon>
        <taxon>Thermoprotei</taxon>
        <taxon>Thermoproteales</taxon>
        <taxon>Thermoproteaceae</taxon>
        <taxon>Pyrobaculum</taxon>
    </lineage>
</organism>
<dbReference type="eggNOG" id="arCOG00419">
    <property type="taxonomic scope" value="Archaea"/>
</dbReference>
<protein>
    <recommendedName>
        <fullName evidence="3">HIT domain-containing protein</fullName>
    </recommendedName>
</protein>
<sequence length="102" mass="11711">MDPVSSVEVPLRPFNGGHLVVKLSKPIYEMRFEELATLKKKIDSVIQAEKRELRPEGFNIYISDSEIHIIPRWCGDVNVAFFGGMKVIPQSREDLERLAREV</sequence>
<dbReference type="RefSeq" id="WP_012350052.1">
    <property type="nucleotide sequence ID" value="NC_010525.1"/>
</dbReference>